<dbReference type="EMBL" id="CP000250">
    <property type="protein sequence ID" value="ABD05571.1"/>
    <property type="molecule type" value="Genomic_DNA"/>
</dbReference>
<dbReference type="MEROPS" id="S08.156"/>
<name>Q2J1T9_RHOP2</name>
<dbReference type="PROSITE" id="PS51892">
    <property type="entry name" value="SUBTILASE"/>
    <property type="match status" value="1"/>
</dbReference>
<organism evidence="3 4">
    <name type="scientific">Rhodopseudomonas palustris (strain HaA2)</name>
    <dbReference type="NCBI Taxonomy" id="316058"/>
    <lineage>
        <taxon>Bacteria</taxon>
        <taxon>Pseudomonadati</taxon>
        <taxon>Pseudomonadota</taxon>
        <taxon>Alphaproteobacteria</taxon>
        <taxon>Hyphomicrobiales</taxon>
        <taxon>Nitrobacteraceae</taxon>
        <taxon>Rhodopseudomonas</taxon>
    </lineage>
</organism>
<evidence type="ECO:0000313" key="4">
    <source>
        <dbReference type="Proteomes" id="UP000008809"/>
    </source>
</evidence>
<comment type="similarity">
    <text evidence="1">Belongs to the peptidase S8 family.</text>
</comment>
<proteinExistence type="inferred from homology"/>
<dbReference type="InterPro" id="IPR036852">
    <property type="entry name" value="Peptidase_S8/S53_dom_sf"/>
</dbReference>
<dbReference type="eggNOG" id="COG1404">
    <property type="taxonomic scope" value="Bacteria"/>
</dbReference>
<evidence type="ECO:0000313" key="3">
    <source>
        <dbReference type="EMBL" id="ABD05571.1"/>
    </source>
</evidence>
<dbReference type="InterPro" id="IPR034056">
    <property type="entry name" value="Pep_S8_PatG/PatA-like"/>
</dbReference>
<dbReference type="HOGENOM" id="CLU_063431_1_0_5"/>
<dbReference type="GO" id="GO:0006508">
    <property type="term" value="P:proteolysis"/>
    <property type="evidence" value="ECO:0007669"/>
    <property type="project" value="InterPro"/>
</dbReference>
<dbReference type="AlphaFoldDB" id="Q2J1T9"/>
<feature type="domain" description="Peptidase S8/S53" evidence="2">
    <location>
        <begin position="23"/>
        <end position="237"/>
    </location>
</feature>
<evidence type="ECO:0000256" key="1">
    <source>
        <dbReference type="PROSITE-ProRule" id="PRU01240"/>
    </source>
</evidence>
<dbReference type="RefSeq" id="WP_011439760.1">
    <property type="nucleotide sequence ID" value="NC_007778.1"/>
</dbReference>
<dbReference type="GO" id="GO:0004252">
    <property type="term" value="F:serine-type endopeptidase activity"/>
    <property type="evidence" value="ECO:0007669"/>
    <property type="project" value="InterPro"/>
</dbReference>
<keyword evidence="4" id="KW-1185">Reference proteome</keyword>
<gene>
    <name evidence="3" type="ordered locus">RPB_0860</name>
</gene>
<reference evidence="3 4" key="1">
    <citation type="submission" date="2006-01" db="EMBL/GenBank/DDBJ databases">
        <title>Complete sequence of Rhodopseudomonas palustris HaA2.</title>
        <authorList>
            <consortium name="US DOE Joint Genome Institute"/>
            <person name="Copeland A."/>
            <person name="Lucas S."/>
            <person name="Lapidus A."/>
            <person name="Barry K."/>
            <person name="Detter J.C."/>
            <person name="Glavina T."/>
            <person name="Hammon N."/>
            <person name="Israni S."/>
            <person name="Pitluck S."/>
            <person name="Chain P."/>
            <person name="Malfatti S."/>
            <person name="Shin M."/>
            <person name="Vergez L."/>
            <person name="Schmutz J."/>
            <person name="Larimer F."/>
            <person name="Land M."/>
            <person name="Hauser L."/>
            <person name="Pelletier D.A."/>
            <person name="Kyrpides N."/>
            <person name="Anderson I."/>
            <person name="Oda Y."/>
            <person name="Harwood C.S."/>
            <person name="Richardson P."/>
        </authorList>
    </citation>
    <scope>NUCLEOTIDE SEQUENCE [LARGE SCALE GENOMIC DNA]</scope>
    <source>
        <strain evidence="3 4">HaA2</strain>
    </source>
</reference>
<dbReference type="InterPro" id="IPR000209">
    <property type="entry name" value="Peptidase_S8/S53_dom"/>
</dbReference>
<protein>
    <recommendedName>
        <fullName evidence="2">Peptidase S8/S53 domain-containing protein</fullName>
    </recommendedName>
</protein>
<dbReference type="Pfam" id="PF00082">
    <property type="entry name" value="Peptidase_S8"/>
    <property type="match status" value="1"/>
</dbReference>
<comment type="caution">
    <text evidence="1">Lacks conserved residue(s) required for the propagation of feature annotation.</text>
</comment>
<dbReference type="STRING" id="316058.RPB_0860"/>
<evidence type="ECO:0000259" key="2">
    <source>
        <dbReference type="Pfam" id="PF00082"/>
    </source>
</evidence>
<sequence>MVGVAGADFQQDLLFAFGGGDPQITIAVLDGPVDRTHDCFRGARLAPLDTPAAARCAEEFASAQGTHLASLIFGQPCSSVEGVAPLCRGLIAPIFGDDRPGCSQTDLAQAIVMALDHGAHILHISGGLFDGRRQPTAELSAAVALCNDHNALIVAGAGRDGCASLLRRCGAVNLLPVGAIDRNGRLIGGSDASLHEIGIAVPGARLIGATLEGGIGERRGANYSAALIAGIAGLLLGTQTATGRAHDPGAAIEAILGSATPRLAARADECQRAWIGRANVEAAAARLTGVMFDSAATSPFGLWHRALTNAQPSDHATFRPRA</sequence>
<dbReference type="CDD" id="cd07476">
    <property type="entry name" value="Peptidases_S8_thiazoline_oxidase_subtilisin-like_protease"/>
    <property type="match status" value="1"/>
</dbReference>
<dbReference type="KEGG" id="rpb:RPB_0860"/>
<dbReference type="Proteomes" id="UP000008809">
    <property type="component" value="Chromosome"/>
</dbReference>
<dbReference type="Gene3D" id="3.40.50.200">
    <property type="entry name" value="Peptidase S8/S53 domain"/>
    <property type="match status" value="1"/>
</dbReference>
<dbReference type="SUPFAM" id="SSF52743">
    <property type="entry name" value="Subtilisin-like"/>
    <property type="match status" value="1"/>
</dbReference>
<dbReference type="OrthoDB" id="9816306at2"/>
<accession>Q2J1T9</accession>